<dbReference type="InterPro" id="IPR003380">
    <property type="entry name" value="SKI/SNO/DAC"/>
</dbReference>
<dbReference type="InterPro" id="IPR023216">
    <property type="entry name" value="Tscrpt_reg_SKI_SnoN"/>
</dbReference>
<protein>
    <recommendedName>
        <fullName evidence="2">SKI/SNO/DAC domain-containing protein</fullName>
    </recommendedName>
</protein>
<dbReference type="OrthoDB" id="3938623at2759"/>
<feature type="non-terminal residue" evidence="3">
    <location>
        <position position="1"/>
    </location>
</feature>
<dbReference type="Proteomes" id="UP000708208">
    <property type="component" value="Unassembled WGS sequence"/>
</dbReference>
<dbReference type="EMBL" id="CAJVCH010448482">
    <property type="protein sequence ID" value="CAG7819380.1"/>
    <property type="molecule type" value="Genomic_DNA"/>
</dbReference>
<evidence type="ECO:0000313" key="3">
    <source>
        <dbReference type="EMBL" id="CAG7819380.1"/>
    </source>
</evidence>
<dbReference type="PANTHER" id="PTHR10005:SF25">
    <property type="entry name" value="SNO ONCOGENE, ISOFORM B"/>
    <property type="match status" value="1"/>
</dbReference>
<feature type="compositionally biased region" description="Polar residues" evidence="1">
    <location>
        <begin position="41"/>
        <end position="67"/>
    </location>
</feature>
<proteinExistence type="predicted"/>
<dbReference type="GO" id="GO:0030514">
    <property type="term" value="P:negative regulation of BMP signaling pathway"/>
    <property type="evidence" value="ECO:0007669"/>
    <property type="project" value="TreeGrafter"/>
</dbReference>
<dbReference type="GO" id="GO:0005634">
    <property type="term" value="C:nucleus"/>
    <property type="evidence" value="ECO:0007669"/>
    <property type="project" value="TreeGrafter"/>
</dbReference>
<accession>A0A8J2KRD0</accession>
<feature type="compositionally biased region" description="Basic and acidic residues" evidence="1">
    <location>
        <begin position="1"/>
        <end position="16"/>
    </location>
</feature>
<name>A0A8J2KRD0_9HEXA</name>
<dbReference type="AlphaFoldDB" id="A0A8J2KRD0"/>
<sequence length="244" mass="25552">FCPGPVKKEFPTREDSSPPSSIPSSFVQVRRSSGGAVEISSRGNQGDSQIRTAFINRSKSSPGNSTSGVGGALSHSNSIGGSNNSCSNHLPAGSVSAASLKSHLVSHTASSNGVGPGSMKIPNNSIHGAASLKSPSGGMGPRGINNHSVSSPLVVRDPFSIPQLPPPILSAPDQSWTEKKETILEGECISCFVVGGEKRLCFPQILTSVLRGFQLHQINQVSIYHSLFPPAADTSYHRKNLIFP</sequence>
<evidence type="ECO:0000259" key="2">
    <source>
        <dbReference type="Pfam" id="PF02437"/>
    </source>
</evidence>
<dbReference type="GO" id="GO:0046332">
    <property type="term" value="F:SMAD binding"/>
    <property type="evidence" value="ECO:0007669"/>
    <property type="project" value="TreeGrafter"/>
</dbReference>
<evidence type="ECO:0000313" key="4">
    <source>
        <dbReference type="Proteomes" id="UP000708208"/>
    </source>
</evidence>
<reference evidence="3" key="1">
    <citation type="submission" date="2021-06" db="EMBL/GenBank/DDBJ databases">
        <authorList>
            <person name="Hodson N. C."/>
            <person name="Mongue J. A."/>
            <person name="Jaron S. K."/>
        </authorList>
    </citation>
    <scope>NUCLEOTIDE SEQUENCE</scope>
</reference>
<gene>
    <name evidence="3" type="ORF">AFUS01_LOCUS29836</name>
</gene>
<feature type="domain" description="SKI/SNO/DAC" evidence="2">
    <location>
        <begin position="163"/>
        <end position="221"/>
    </location>
</feature>
<dbReference type="GO" id="GO:0005667">
    <property type="term" value="C:transcription regulator complex"/>
    <property type="evidence" value="ECO:0007669"/>
    <property type="project" value="TreeGrafter"/>
</dbReference>
<feature type="region of interest" description="Disordered" evidence="1">
    <location>
        <begin position="1"/>
        <end position="76"/>
    </location>
</feature>
<dbReference type="GO" id="GO:0000981">
    <property type="term" value="F:DNA-binding transcription factor activity, RNA polymerase II-specific"/>
    <property type="evidence" value="ECO:0007669"/>
    <property type="project" value="TreeGrafter"/>
</dbReference>
<organism evidence="3 4">
    <name type="scientific">Allacma fusca</name>
    <dbReference type="NCBI Taxonomy" id="39272"/>
    <lineage>
        <taxon>Eukaryota</taxon>
        <taxon>Metazoa</taxon>
        <taxon>Ecdysozoa</taxon>
        <taxon>Arthropoda</taxon>
        <taxon>Hexapoda</taxon>
        <taxon>Collembola</taxon>
        <taxon>Symphypleona</taxon>
        <taxon>Sminthuridae</taxon>
        <taxon>Allacma</taxon>
    </lineage>
</organism>
<dbReference type="PANTHER" id="PTHR10005">
    <property type="entry name" value="SKI ONCOGENE-RELATED"/>
    <property type="match status" value="1"/>
</dbReference>
<evidence type="ECO:0000256" key="1">
    <source>
        <dbReference type="SAM" id="MobiDB-lite"/>
    </source>
</evidence>
<dbReference type="GO" id="GO:0000978">
    <property type="term" value="F:RNA polymerase II cis-regulatory region sequence-specific DNA binding"/>
    <property type="evidence" value="ECO:0007669"/>
    <property type="project" value="TreeGrafter"/>
</dbReference>
<comment type="caution">
    <text evidence="3">The sequence shown here is derived from an EMBL/GenBank/DDBJ whole genome shotgun (WGS) entry which is preliminary data.</text>
</comment>
<keyword evidence="4" id="KW-1185">Reference proteome</keyword>
<dbReference type="GO" id="GO:0005737">
    <property type="term" value="C:cytoplasm"/>
    <property type="evidence" value="ECO:0007669"/>
    <property type="project" value="TreeGrafter"/>
</dbReference>
<dbReference type="Pfam" id="PF02437">
    <property type="entry name" value="Ski_Sno_DHD"/>
    <property type="match status" value="1"/>
</dbReference>